<dbReference type="Proteomes" id="UP000516134">
    <property type="component" value="Chromosome"/>
</dbReference>
<keyword evidence="1" id="KW-0812">Transmembrane</keyword>
<proteinExistence type="predicted"/>
<evidence type="ECO:0000256" key="1">
    <source>
        <dbReference type="SAM" id="Phobius"/>
    </source>
</evidence>
<gene>
    <name evidence="2" type="ORF">H9L15_10210</name>
</gene>
<keyword evidence="1" id="KW-1133">Transmembrane helix</keyword>
<dbReference type="InterPro" id="IPR011033">
    <property type="entry name" value="PRC_barrel-like_sf"/>
</dbReference>
<evidence type="ECO:0000313" key="2">
    <source>
        <dbReference type="EMBL" id="QNP42573.1"/>
    </source>
</evidence>
<reference evidence="2 3" key="1">
    <citation type="submission" date="2020-08" db="EMBL/GenBank/DDBJ databases">
        <title>Genome sequence of Sphingomonas daechungensis KACC 18115T.</title>
        <authorList>
            <person name="Hyun D.-W."/>
            <person name="Bae J.-W."/>
        </authorList>
    </citation>
    <scope>NUCLEOTIDE SEQUENCE [LARGE SCALE GENOMIC DNA]</scope>
    <source>
        <strain evidence="2 3">KACC 18115</strain>
    </source>
</reference>
<feature type="transmembrane region" description="Helical" evidence="1">
    <location>
        <begin position="55"/>
        <end position="74"/>
    </location>
</feature>
<keyword evidence="3" id="KW-1185">Reference proteome</keyword>
<name>A0ABX6T4J9_9SPHN</name>
<keyword evidence="1" id="KW-0472">Membrane</keyword>
<dbReference type="SUPFAM" id="SSF50346">
    <property type="entry name" value="PRC-barrel domain"/>
    <property type="match status" value="1"/>
</dbReference>
<evidence type="ECO:0000313" key="3">
    <source>
        <dbReference type="Proteomes" id="UP000516134"/>
    </source>
</evidence>
<dbReference type="RefSeq" id="WP_187714005.1">
    <property type="nucleotide sequence ID" value="NZ_BAABJC010000001.1"/>
</dbReference>
<organism evidence="2 3">
    <name type="scientific">Sphingomonas daechungensis</name>
    <dbReference type="NCBI Taxonomy" id="1176646"/>
    <lineage>
        <taxon>Bacteria</taxon>
        <taxon>Pseudomonadati</taxon>
        <taxon>Pseudomonadota</taxon>
        <taxon>Alphaproteobacteria</taxon>
        <taxon>Sphingomonadales</taxon>
        <taxon>Sphingomonadaceae</taxon>
        <taxon>Sphingomonas</taxon>
    </lineage>
</organism>
<dbReference type="Gene3D" id="2.30.30.240">
    <property type="entry name" value="PRC-barrel domain"/>
    <property type="match status" value="1"/>
</dbReference>
<feature type="transmembrane region" description="Helical" evidence="1">
    <location>
        <begin position="6"/>
        <end position="24"/>
    </location>
</feature>
<sequence length="185" mass="19633">MADTISWIATVATIIAASMTAANLGSRVTGYGFCVFLVGSLSWLAAGLMTNQPALTWTNVVLTVLNIFGIWRWLGRQAGIEKGASVAASASAQEPEESLFPVSLLLKAPIEAGDGSIGTSVDAMAGCQSGRLRYVVASEGGVAGVGETLRKIPWRNARVDSDRLVVEMGAMDDFQQIEKDRWPAR</sequence>
<accession>A0ABX6T4J9</accession>
<protein>
    <submittedName>
        <fullName evidence="2">PRC-barrel domain containing protein</fullName>
    </submittedName>
</protein>
<dbReference type="EMBL" id="CP060780">
    <property type="protein sequence ID" value="QNP42573.1"/>
    <property type="molecule type" value="Genomic_DNA"/>
</dbReference>
<feature type="transmembrane region" description="Helical" evidence="1">
    <location>
        <begin position="31"/>
        <end position="49"/>
    </location>
</feature>